<dbReference type="InterPro" id="IPR010507">
    <property type="entry name" value="Znf_MYM"/>
</dbReference>
<evidence type="ECO:0000256" key="3">
    <source>
        <dbReference type="ARBA" id="ARBA00022723"/>
    </source>
</evidence>
<dbReference type="InterPro" id="IPR011017">
    <property type="entry name" value="TRASH_dom"/>
</dbReference>
<evidence type="ECO:0000256" key="8">
    <source>
        <dbReference type="SAM" id="MobiDB-lite"/>
    </source>
</evidence>
<dbReference type="SMART" id="SM00746">
    <property type="entry name" value="TRASH"/>
    <property type="match status" value="3"/>
</dbReference>
<keyword evidence="4" id="KW-0677">Repeat</keyword>
<dbReference type="InterPro" id="IPR021893">
    <property type="entry name" value="ZMYM2-like_C"/>
</dbReference>
<reference evidence="10 11" key="1">
    <citation type="submission" date="2022-01" db="EMBL/GenBank/DDBJ databases">
        <title>A chromosomal length assembly of Cordylochernes scorpioides.</title>
        <authorList>
            <person name="Zeh D."/>
            <person name="Zeh J."/>
        </authorList>
    </citation>
    <scope>NUCLEOTIDE SEQUENCE [LARGE SCALE GENOMIC DNA]</scope>
    <source>
        <strain evidence="10">IN4F17</strain>
        <tissue evidence="10">Whole Body</tissue>
    </source>
</reference>
<gene>
    <name evidence="10" type="ORF">LAZ67_5000008</name>
</gene>
<evidence type="ECO:0000313" key="11">
    <source>
        <dbReference type="Proteomes" id="UP001235939"/>
    </source>
</evidence>
<feature type="domain" description="TRASH" evidence="9">
    <location>
        <begin position="64"/>
        <end position="99"/>
    </location>
</feature>
<evidence type="ECO:0000256" key="1">
    <source>
        <dbReference type="ARBA" id="ARBA00022499"/>
    </source>
</evidence>
<evidence type="ECO:0000256" key="2">
    <source>
        <dbReference type="ARBA" id="ARBA00022553"/>
    </source>
</evidence>
<protein>
    <recommendedName>
        <fullName evidence="9">TRASH domain-containing protein</fullName>
    </recommendedName>
</protein>
<keyword evidence="7" id="KW-0832">Ubl conjugation</keyword>
<dbReference type="Pfam" id="PF06467">
    <property type="entry name" value="zf-FCS"/>
    <property type="match status" value="1"/>
</dbReference>
<dbReference type="PANTHER" id="PTHR45736">
    <property type="entry name" value="ZINC FINGER MYM-TYPE PROTEIN"/>
    <property type="match status" value="1"/>
</dbReference>
<dbReference type="InterPro" id="IPR051284">
    <property type="entry name" value="ZnF_MYMT-QRICH1"/>
</dbReference>
<keyword evidence="1" id="KW-1017">Isopeptide bond</keyword>
<feature type="domain" description="TRASH" evidence="9">
    <location>
        <begin position="5"/>
        <end position="44"/>
    </location>
</feature>
<evidence type="ECO:0000256" key="4">
    <source>
        <dbReference type="ARBA" id="ARBA00022737"/>
    </source>
</evidence>
<organism evidence="10 11">
    <name type="scientific">Cordylochernes scorpioides</name>
    <dbReference type="NCBI Taxonomy" id="51811"/>
    <lineage>
        <taxon>Eukaryota</taxon>
        <taxon>Metazoa</taxon>
        <taxon>Ecdysozoa</taxon>
        <taxon>Arthropoda</taxon>
        <taxon>Chelicerata</taxon>
        <taxon>Arachnida</taxon>
        <taxon>Pseudoscorpiones</taxon>
        <taxon>Cheliferoidea</taxon>
        <taxon>Chernetidae</taxon>
        <taxon>Cordylochernes</taxon>
    </lineage>
</organism>
<keyword evidence="2" id="KW-0597">Phosphoprotein</keyword>
<dbReference type="PANTHER" id="PTHR45736:SF1">
    <property type="entry name" value="WITHOUT CHILDREN, ISOFORM B"/>
    <property type="match status" value="1"/>
</dbReference>
<keyword evidence="3" id="KW-0479">Metal-binding</keyword>
<evidence type="ECO:0000256" key="7">
    <source>
        <dbReference type="ARBA" id="ARBA00022843"/>
    </source>
</evidence>
<keyword evidence="11" id="KW-1185">Reference proteome</keyword>
<dbReference type="Pfam" id="PF25561">
    <property type="entry name" value="QRICH1"/>
    <property type="match status" value="1"/>
</dbReference>
<proteinExistence type="predicted"/>
<evidence type="ECO:0000313" key="10">
    <source>
        <dbReference type="EMBL" id="UYV67235.1"/>
    </source>
</evidence>
<dbReference type="InterPro" id="IPR057926">
    <property type="entry name" value="QRICH1_dom"/>
</dbReference>
<keyword evidence="6" id="KW-0862">Zinc</keyword>
<feature type="region of interest" description="Disordered" evidence="8">
    <location>
        <begin position="338"/>
        <end position="365"/>
    </location>
</feature>
<sequence>MGATCTYCKSPVPSTSLGKYCVRFGMDVHQFCLGRCLDNFKKGLKDCLASYEKINGLKQRKQNCSVCDVQTDNIVLVTHKNLEYRLCGDLCIASFRHKNKLTSSICDTCSSFFKPQKEKNFYLCTLPGPGEESVFQELHESLCAEPQEDHALQLVQGEEASVPASVSQMITCEQCSNTGPAQYHLTMSDASMRNFCSYPCVLAFQSKYSGQQQPSPATPVISSVRSLAQNNSPVIAAPSKIIREVLIKPNPPKILKNKSTLCKPIMQSKSSTCKPSISHKASQTVPIFMPVPVHMFNRAVPTPFPFPVPQPVPIFLPTTQRTQQQILAKIKELAEELSKGAAAEEAGKRKPEDTPEEEPEAKVPKLEVVEEEEEEVDLMEHRDKMFQKLQSSYGVSTFQCWLKTKLGQVGDNCSDDLLALEPAELASYLHLFAKELRRPRTQEIYPADIIYYLCLGIQAHLTQHGRADKIFVDDPYRTFNVGLTEALRESTLKTEPKELLVREEMLWESMELGAHSPQVLLTTLLYFATKGFGCRSPPDHARLTFSTVLKRRHRGQLYLAYLLPLKGIYTSLQSLHFYYLVILATHCYEDPVLQWTGFIT</sequence>
<evidence type="ECO:0000256" key="6">
    <source>
        <dbReference type="ARBA" id="ARBA00022833"/>
    </source>
</evidence>
<keyword evidence="5" id="KW-0863">Zinc-finger</keyword>
<name>A0ABY6KI08_9ARAC</name>
<dbReference type="Proteomes" id="UP001235939">
    <property type="component" value="Chromosome 05"/>
</dbReference>
<evidence type="ECO:0000256" key="5">
    <source>
        <dbReference type="ARBA" id="ARBA00022771"/>
    </source>
</evidence>
<evidence type="ECO:0000259" key="9">
    <source>
        <dbReference type="SMART" id="SM00746"/>
    </source>
</evidence>
<dbReference type="Pfam" id="PF12012">
    <property type="entry name" value="DUF3504"/>
    <property type="match status" value="1"/>
</dbReference>
<feature type="domain" description="TRASH" evidence="9">
    <location>
        <begin position="172"/>
        <end position="208"/>
    </location>
</feature>
<dbReference type="EMBL" id="CP092867">
    <property type="protein sequence ID" value="UYV67235.1"/>
    <property type="molecule type" value="Genomic_DNA"/>
</dbReference>
<accession>A0ABY6KI08</accession>